<feature type="domain" description="DUF1707" evidence="2">
    <location>
        <begin position="44"/>
        <end position="96"/>
    </location>
</feature>
<protein>
    <submittedName>
        <fullName evidence="3">DUF1707 domain-containing protein</fullName>
    </submittedName>
</protein>
<dbReference type="PANTHER" id="PTHR40763:SF5">
    <property type="entry name" value="MEMBRANE PROTEIN"/>
    <property type="match status" value="1"/>
</dbReference>
<dbReference type="EMBL" id="JACTVJ010000001">
    <property type="protein sequence ID" value="MBC9711140.1"/>
    <property type="molecule type" value="Genomic_DNA"/>
</dbReference>
<dbReference type="Pfam" id="PF08044">
    <property type="entry name" value="DUF1707"/>
    <property type="match status" value="1"/>
</dbReference>
<evidence type="ECO:0000259" key="2">
    <source>
        <dbReference type="Pfam" id="PF08044"/>
    </source>
</evidence>
<dbReference type="InterPro" id="IPR012551">
    <property type="entry name" value="DUF1707_SHOCT-like"/>
</dbReference>
<proteinExistence type="predicted"/>
<name>A0ABR7S6R1_9ACTN</name>
<gene>
    <name evidence="3" type="ORF">H9Y04_00955</name>
</gene>
<keyword evidence="4" id="KW-1185">Reference proteome</keyword>
<sequence>MSGEIAPSGEPAGPAGPAPTAASAPTTAAAASAPAPASASAPGLRASHADRDRVVDVLRIAAGDGLLTSDELDERVEAALSARTLGELAPLTADLPAVSTSAGTTVGEVKDLVRIEGVHSGAVVREGRWVVPRRMEIAVMWCKVTLDFTDAVITQDTLRIDGEMAGKTLVLITRPGIVVDTGGLQLVHAKVIHRRGARPGPGAPVTLRIELAGHKTHGRVVIRPARRTFTQWLLRRRPDATA</sequence>
<comment type="caution">
    <text evidence="3">The sequence shown here is derived from an EMBL/GenBank/DDBJ whole genome shotgun (WGS) entry which is preliminary data.</text>
</comment>
<accession>A0ABR7S6R1</accession>
<evidence type="ECO:0000256" key="1">
    <source>
        <dbReference type="SAM" id="MobiDB-lite"/>
    </source>
</evidence>
<evidence type="ECO:0000313" key="4">
    <source>
        <dbReference type="Proteomes" id="UP000642284"/>
    </source>
</evidence>
<feature type="compositionally biased region" description="Low complexity" evidence="1">
    <location>
        <begin position="1"/>
        <end position="43"/>
    </location>
</feature>
<feature type="region of interest" description="Disordered" evidence="1">
    <location>
        <begin position="1"/>
        <end position="46"/>
    </location>
</feature>
<dbReference type="RefSeq" id="WP_187811663.1">
    <property type="nucleotide sequence ID" value="NZ_JACTVJ010000001.1"/>
</dbReference>
<dbReference type="Proteomes" id="UP000642284">
    <property type="component" value="Unassembled WGS sequence"/>
</dbReference>
<organism evidence="3 4">
    <name type="scientific">Streptomyces polyasparticus</name>
    <dbReference type="NCBI Taxonomy" id="2767826"/>
    <lineage>
        <taxon>Bacteria</taxon>
        <taxon>Bacillati</taxon>
        <taxon>Actinomycetota</taxon>
        <taxon>Actinomycetes</taxon>
        <taxon>Kitasatosporales</taxon>
        <taxon>Streptomycetaceae</taxon>
        <taxon>Streptomyces</taxon>
    </lineage>
</organism>
<reference evidence="3 4" key="1">
    <citation type="submission" date="2020-08" db="EMBL/GenBank/DDBJ databases">
        <title>Genemic of Streptomyces polyaspartic.</title>
        <authorList>
            <person name="Liu W."/>
        </authorList>
    </citation>
    <scope>NUCLEOTIDE SEQUENCE [LARGE SCALE GENOMIC DNA]</scope>
    <source>
        <strain evidence="3 4">TRM66268-LWL</strain>
    </source>
</reference>
<evidence type="ECO:0000313" key="3">
    <source>
        <dbReference type="EMBL" id="MBC9711140.1"/>
    </source>
</evidence>
<dbReference type="PANTHER" id="PTHR40763">
    <property type="entry name" value="MEMBRANE PROTEIN-RELATED"/>
    <property type="match status" value="1"/>
</dbReference>